<accession>A0ABV7ZE02</accession>
<proteinExistence type="predicted"/>
<dbReference type="Proteomes" id="UP001595803">
    <property type="component" value="Unassembled WGS sequence"/>
</dbReference>
<organism evidence="2 3">
    <name type="scientific">Deinococcus rufus</name>
    <dbReference type="NCBI Taxonomy" id="2136097"/>
    <lineage>
        <taxon>Bacteria</taxon>
        <taxon>Thermotogati</taxon>
        <taxon>Deinococcota</taxon>
        <taxon>Deinococci</taxon>
        <taxon>Deinococcales</taxon>
        <taxon>Deinococcaceae</taxon>
        <taxon>Deinococcus</taxon>
    </lineage>
</organism>
<name>A0ABV7ZE02_9DEIO</name>
<keyword evidence="3" id="KW-1185">Reference proteome</keyword>
<evidence type="ECO:0000313" key="3">
    <source>
        <dbReference type="Proteomes" id="UP001595803"/>
    </source>
</evidence>
<dbReference type="InterPro" id="IPR036291">
    <property type="entry name" value="NAD(P)-bd_dom_sf"/>
</dbReference>
<dbReference type="RefSeq" id="WP_322471861.1">
    <property type="nucleotide sequence ID" value="NZ_JBHRZG010000024.1"/>
</dbReference>
<evidence type="ECO:0000256" key="1">
    <source>
        <dbReference type="SAM" id="MobiDB-lite"/>
    </source>
</evidence>
<dbReference type="EMBL" id="JBHRZG010000024">
    <property type="protein sequence ID" value="MFC3835293.1"/>
    <property type="molecule type" value="Genomic_DNA"/>
</dbReference>
<dbReference type="SUPFAM" id="SSF51735">
    <property type="entry name" value="NAD(P)-binding Rossmann-fold domains"/>
    <property type="match status" value="1"/>
</dbReference>
<sequence>MTREGTAAAPTYRARHPVAYLTYPGADAAHGLGRPPGPLGWLPQHALGHLPLRPSVTATLRSEDNPERPAGWVITLPLTEAELRAGSARATRTILRAVGRAQALGARTVGLGGRMAQATAYGRALCGMEDVGVTTGGAYTAALTFMLIQRVLRHCAAQTRIAVVGAGTGIGQGVATLLARHTAHPLLLVDPHERPPRELQATVATGRAQTTAELLHVHTCGLVVVLGPAASGLRAAHLGPDATVLDAASPRVFWPQLLLDRPDIRIVDAPQAGVPGIRHPGRDTTLPTCLAETLLLGLSGHEGHFALGDPTPGQAQTMLNLAARFSRLGFAPAAPQSFGTPVTLNRRFEQDTPAGADRREQTRRGTGTWPALPLASTTP</sequence>
<reference evidence="3" key="1">
    <citation type="journal article" date="2019" name="Int. J. Syst. Evol. Microbiol.">
        <title>The Global Catalogue of Microorganisms (GCM) 10K type strain sequencing project: providing services to taxonomists for standard genome sequencing and annotation.</title>
        <authorList>
            <consortium name="The Broad Institute Genomics Platform"/>
            <consortium name="The Broad Institute Genome Sequencing Center for Infectious Disease"/>
            <person name="Wu L."/>
            <person name="Ma J."/>
        </authorList>
    </citation>
    <scope>NUCLEOTIDE SEQUENCE [LARGE SCALE GENOMIC DNA]</scope>
    <source>
        <strain evidence="3">CCTCC AB 2017081</strain>
    </source>
</reference>
<protein>
    <submittedName>
        <fullName evidence="2">Semialdehyde dehydrogenase</fullName>
    </submittedName>
</protein>
<gene>
    <name evidence="2" type="ORF">ACFOSB_20725</name>
</gene>
<feature type="region of interest" description="Disordered" evidence="1">
    <location>
        <begin position="339"/>
        <end position="379"/>
    </location>
</feature>
<feature type="compositionally biased region" description="Basic and acidic residues" evidence="1">
    <location>
        <begin position="346"/>
        <end position="363"/>
    </location>
</feature>
<comment type="caution">
    <text evidence="2">The sequence shown here is derived from an EMBL/GenBank/DDBJ whole genome shotgun (WGS) entry which is preliminary data.</text>
</comment>
<evidence type="ECO:0000313" key="2">
    <source>
        <dbReference type="EMBL" id="MFC3835293.1"/>
    </source>
</evidence>